<keyword evidence="4" id="KW-0804">Transcription</keyword>
<dbReference type="PANTHER" id="PTHR47338">
    <property type="entry name" value="ZN(II)2CYS6 TRANSCRIPTION FACTOR (EUROFUNG)-RELATED"/>
    <property type="match status" value="1"/>
</dbReference>
<dbReference type="GO" id="GO:0008270">
    <property type="term" value="F:zinc ion binding"/>
    <property type="evidence" value="ECO:0007669"/>
    <property type="project" value="InterPro"/>
</dbReference>
<dbReference type="GO" id="GO:0006351">
    <property type="term" value="P:DNA-templated transcription"/>
    <property type="evidence" value="ECO:0007669"/>
    <property type="project" value="InterPro"/>
</dbReference>
<dbReference type="GO" id="GO:0003677">
    <property type="term" value="F:DNA binding"/>
    <property type="evidence" value="ECO:0007669"/>
    <property type="project" value="InterPro"/>
</dbReference>
<evidence type="ECO:0000313" key="8">
    <source>
        <dbReference type="Proteomes" id="UP000724874"/>
    </source>
</evidence>
<dbReference type="PANTHER" id="PTHR47338:SF29">
    <property type="entry name" value="ZN(2)-C6 FUNGAL-TYPE DOMAIN-CONTAINING PROTEIN"/>
    <property type="match status" value="1"/>
</dbReference>
<feature type="domain" description="Xylanolytic transcriptional activator regulatory" evidence="6">
    <location>
        <begin position="181"/>
        <end position="317"/>
    </location>
</feature>
<keyword evidence="8" id="KW-1185">Reference proteome</keyword>
<evidence type="ECO:0000256" key="3">
    <source>
        <dbReference type="ARBA" id="ARBA00023015"/>
    </source>
</evidence>
<evidence type="ECO:0000256" key="2">
    <source>
        <dbReference type="ARBA" id="ARBA00022723"/>
    </source>
</evidence>
<evidence type="ECO:0000256" key="4">
    <source>
        <dbReference type="ARBA" id="ARBA00023163"/>
    </source>
</evidence>
<evidence type="ECO:0000259" key="6">
    <source>
        <dbReference type="Pfam" id="PF04082"/>
    </source>
</evidence>
<evidence type="ECO:0000313" key="7">
    <source>
        <dbReference type="EMBL" id="KAF8898249.1"/>
    </source>
</evidence>
<accession>A0A9P5NM65</accession>
<keyword evidence="2" id="KW-0479">Metal-binding</keyword>
<name>A0A9P5NM65_GYMJU</name>
<dbReference type="OrthoDB" id="2123952at2759"/>
<proteinExistence type="predicted"/>
<evidence type="ECO:0000256" key="5">
    <source>
        <dbReference type="ARBA" id="ARBA00023242"/>
    </source>
</evidence>
<dbReference type="AlphaFoldDB" id="A0A9P5NM65"/>
<comment type="subcellular location">
    <subcellularLocation>
        <location evidence="1">Nucleus</location>
    </subcellularLocation>
</comment>
<organism evidence="7 8">
    <name type="scientific">Gymnopilus junonius</name>
    <name type="common">Spectacular rustgill mushroom</name>
    <name type="synonym">Gymnopilus spectabilis subsp. junonius</name>
    <dbReference type="NCBI Taxonomy" id="109634"/>
    <lineage>
        <taxon>Eukaryota</taxon>
        <taxon>Fungi</taxon>
        <taxon>Dikarya</taxon>
        <taxon>Basidiomycota</taxon>
        <taxon>Agaricomycotina</taxon>
        <taxon>Agaricomycetes</taxon>
        <taxon>Agaricomycetidae</taxon>
        <taxon>Agaricales</taxon>
        <taxon>Agaricineae</taxon>
        <taxon>Hymenogastraceae</taxon>
        <taxon>Gymnopilus</taxon>
    </lineage>
</organism>
<dbReference type="InterPro" id="IPR050815">
    <property type="entry name" value="TF_fung"/>
</dbReference>
<dbReference type="Proteomes" id="UP000724874">
    <property type="component" value="Unassembled WGS sequence"/>
</dbReference>
<dbReference type="CDD" id="cd12148">
    <property type="entry name" value="fungal_TF_MHR"/>
    <property type="match status" value="1"/>
</dbReference>
<dbReference type="GO" id="GO:0000981">
    <property type="term" value="F:DNA-binding transcription factor activity, RNA polymerase II-specific"/>
    <property type="evidence" value="ECO:0007669"/>
    <property type="project" value="InterPro"/>
</dbReference>
<dbReference type="Pfam" id="PF04082">
    <property type="entry name" value="Fungal_trans"/>
    <property type="match status" value="1"/>
</dbReference>
<dbReference type="EMBL" id="JADNYJ010000054">
    <property type="protein sequence ID" value="KAF8898249.1"/>
    <property type="molecule type" value="Genomic_DNA"/>
</dbReference>
<reference evidence="7" key="1">
    <citation type="submission" date="2020-11" db="EMBL/GenBank/DDBJ databases">
        <authorList>
            <consortium name="DOE Joint Genome Institute"/>
            <person name="Ahrendt S."/>
            <person name="Riley R."/>
            <person name="Andreopoulos W."/>
            <person name="LaButti K."/>
            <person name="Pangilinan J."/>
            <person name="Ruiz-duenas F.J."/>
            <person name="Barrasa J.M."/>
            <person name="Sanchez-Garcia M."/>
            <person name="Camarero S."/>
            <person name="Miyauchi S."/>
            <person name="Serrano A."/>
            <person name="Linde D."/>
            <person name="Babiker R."/>
            <person name="Drula E."/>
            <person name="Ayuso-Fernandez I."/>
            <person name="Pacheco R."/>
            <person name="Padilla G."/>
            <person name="Ferreira P."/>
            <person name="Barriuso J."/>
            <person name="Kellner H."/>
            <person name="Castanera R."/>
            <person name="Alfaro M."/>
            <person name="Ramirez L."/>
            <person name="Pisabarro A.G."/>
            <person name="Kuo A."/>
            <person name="Tritt A."/>
            <person name="Lipzen A."/>
            <person name="He G."/>
            <person name="Yan M."/>
            <person name="Ng V."/>
            <person name="Cullen D."/>
            <person name="Martin F."/>
            <person name="Rosso M.-N."/>
            <person name="Henrissat B."/>
            <person name="Hibbett D."/>
            <person name="Martinez A.T."/>
            <person name="Grigoriev I.V."/>
        </authorList>
    </citation>
    <scope>NUCLEOTIDE SEQUENCE</scope>
    <source>
        <strain evidence="7">AH 44721</strain>
    </source>
</reference>
<keyword evidence="5" id="KW-0539">Nucleus</keyword>
<gene>
    <name evidence="7" type="ORF">CPB84DRAFT_1154916</name>
</gene>
<protein>
    <recommendedName>
        <fullName evidence="6">Xylanolytic transcriptional activator regulatory domain-containing protein</fullName>
    </recommendedName>
</protein>
<dbReference type="InterPro" id="IPR007219">
    <property type="entry name" value="XnlR_reg_dom"/>
</dbReference>
<sequence length="354" mass="39864">MRRSHECTYDDSYRKSRTQTLREKMIALEAKVRELEGIPGPSNLPISNFTPLPPFEKPVVGNHLPLDSSTTQLLDATYGLDPLYSMEPTAWPSFDFQYGGEPLSSSSSSQSNLYMPTPFDSSLSQYVPLHTPGRPTFTDSSGTPVDGVADRSLSEPRITLTVEMHEVLIQTFIEHRKQCCFYSNTSRFDPSSSATVYQNTPPNSALMSSIYLMGSFFARTPALEKQFLEQSLQDVSRSLHNQDQLMDVLQALCLLAQYFFFQGRSIEGNAQLKNAKQIATTFGLNQVSYPTYDLYDSPDEKTAIFWQMFIVDKFWSSSNDCCEILPNLESPCRHITTPLPVLEGAEMTRSKEIS</sequence>
<dbReference type="GO" id="GO:0005634">
    <property type="term" value="C:nucleus"/>
    <property type="evidence" value="ECO:0007669"/>
    <property type="project" value="UniProtKB-SubCell"/>
</dbReference>
<keyword evidence="3" id="KW-0805">Transcription regulation</keyword>
<evidence type="ECO:0000256" key="1">
    <source>
        <dbReference type="ARBA" id="ARBA00004123"/>
    </source>
</evidence>
<comment type="caution">
    <text evidence="7">The sequence shown here is derived from an EMBL/GenBank/DDBJ whole genome shotgun (WGS) entry which is preliminary data.</text>
</comment>